<dbReference type="EMBL" id="JBJYXY010000001">
    <property type="protein sequence ID" value="MFN2974157.1"/>
    <property type="molecule type" value="Genomic_DNA"/>
</dbReference>
<proteinExistence type="predicted"/>
<dbReference type="RefSeq" id="WP_263414270.1">
    <property type="nucleotide sequence ID" value="NZ_BAABBH010000001.1"/>
</dbReference>
<protein>
    <submittedName>
        <fullName evidence="1">Uncharacterized protein</fullName>
    </submittedName>
</protein>
<sequence length="177" mass="19826">MLFFCLALAVSLAFAIPQLAFMVRRRKLLQRDWKDVVASIEPVNLGGIKAIAEMYLSPTKDQLRIEPPVMWELLGGIAGVRKLSKNADAILELCVLAEQWDHNGKLISELIRADIVDLKRALARIELATLHGYADARGHFALMQIASAYNLMRLRLLGQYEKSHVARLQTLHGRLGA</sequence>
<keyword evidence="2" id="KW-1185">Reference proteome</keyword>
<comment type="caution">
    <text evidence="1">The sequence shown here is derived from an EMBL/GenBank/DDBJ whole genome shotgun (WGS) entry which is preliminary data.</text>
</comment>
<reference evidence="1 2" key="1">
    <citation type="submission" date="2024-12" db="EMBL/GenBank/DDBJ databases">
        <authorList>
            <person name="Lee Y."/>
        </authorList>
    </citation>
    <scope>NUCLEOTIDE SEQUENCE [LARGE SCALE GENOMIC DNA]</scope>
    <source>
        <strain evidence="1 2">03SUJ4</strain>
    </source>
</reference>
<accession>A0ABW9KEX3</accession>
<gene>
    <name evidence="1" type="ORF">ACK2TP_00125</name>
</gene>
<organism evidence="1 2">
    <name type="scientific">Terriglobus aquaticus</name>
    <dbReference type="NCBI Taxonomy" id="940139"/>
    <lineage>
        <taxon>Bacteria</taxon>
        <taxon>Pseudomonadati</taxon>
        <taxon>Acidobacteriota</taxon>
        <taxon>Terriglobia</taxon>
        <taxon>Terriglobales</taxon>
        <taxon>Acidobacteriaceae</taxon>
        <taxon>Terriglobus</taxon>
    </lineage>
</organism>
<evidence type="ECO:0000313" key="2">
    <source>
        <dbReference type="Proteomes" id="UP001634747"/>
    </source>
</evidence>
<dbReference type="Proteomes" id="UP001634747">
    <property type="component" value="Unassembled WGS sequence"/>
</dbReference>
<evidence type="ECO:0000313" key="1">
    <source>
        <dbReference type="EMBL" id="MFN2974157.1"/>
    </source>
</evidence>
<name>A0ABW9KEX3_9BACT</name>